<dbReference type="Proteomes" id="UP000216107">
    <property type="component" value="Unassembled WGS sequence"/>
</dbReference>
<reference evidence="3 6" key="1">
    <citation type="submission" date="2016-08" db="EMBL/GenBank/DDBJ databases">
        <title>Candidatus Dactylopiibacterium carminicum genome sequence.</title>
        <authorList>
            <person name="Ramirez-Puebla S.T."/>
            <person name="Ormeno-Orrillo E."/>
            <person name="Vera-Ponce De Leon A."/>
            <person name="Luis L."/>
            <person name="Sanchez-Flores A."/>
            <person name="Monica R."/>
            <person name="Martinez-Romero E."/>
        </authorList>
    </citation>
    <scope>NUCLEOTIDE SEQUENCE [LARGE SCALE GENOMIC DNA]</scope>
    <source>
        <strain evidence="3">END1</strain>
    </source>
</reference>
<dbReference type="Gene3D" id="2.10.70.40">
    <property type="entry name" value="peptidoglycan hydrolase"/>
    <property type="match status" value="1"/>
</dbReference>
<evidence type="ECO:0000313" key="5">
    <source>
        <dbReference type="Proteomes" id="UP000216107"/>
    </source>
</evidence>
<dbReference type="AlphaFoldDB" id="A0A272EWL7"/>
<dbReference type="PRINTS" id="PR01002">
    <property type="entry name" value="FLGFLGJ"/>
</dbReference>
<protein>
    <submittedName>
        <fullName evidence="4">Flagellar assembly peptidoglycan hydrolase FlgJ</fullName>
    </submittedName>
</protein>
<dbReference type="Proteomes" id="UP000623509">
    <property type="component" value="Unassembled WGS sequence"/>
</dbReference>
<proteinExistence type="predicted"/>
<comment type="caution">
    <text evidence="4">The sequence shown here is derived from an EMBL/GenBank/DDBJ whole genome shotgun (WGS) entry which is preliminary data.</text>
</comment>
<keyword evidence="4" id="KW-0966">Cell projection</keyword>
<evidence type="ECO:0000256" key="1">
    <source>
        <dbReference type="ARBA" id="ARBA00022801"/>
    </source>
</evidence>
<dbReference type="InterPro" id="IPR013377">
    <property type="entry name" value="FlgJ"/>
</dbReference>
<dbReference type="GO" id="GO:0004040">
    <property type="term" value="F:amidase activity"/>
    <property type="evidence" value="ECO:0007669"/>
    <property type="project" value="InterPro"/>
</dbReference>
<evidence type="ECO:0000313" key="6">
    <source>
        <dbReference type="Proteomes" id="UP000623509"/>
    </source>
</evidence>
<dbReference type="GO" id="GO:0044780">
    <property type="term" value="P:bacterial-type flagellum assembly"/>
    <property type="evidence" value="ECO:0007669"/>
    <property type="project" value="InterPro"/>
</dbReference>
<gene>
    <name evidence="4" type="primary">flgJ</name>
    <name evidence="3" type="ORF">BGI27_05050</name>
    <name evidence="4" type="ORF">CGU29_03890</name>
</gene>
<evidence type="ECO:0000259" key="2">
    <source>
        <dbReference type="SMART" id="SM00047"/>
    </source>
</evidence>
<dbReference type="GO" id="GO:0071973">
    <property type="term" value="P:bacterial-type flagellum-dependent cell motility"/>
    <property type="evidence" value="ECO:0007669"/>
    <property type="project" value="TreeGrafter"/>
</dbReference>
<keyword evidence="1 4" id="KW-0378">Hydrolase</keyword>
<evidence type="ECO:0000313" key="4">
    <source>
        <dbReference type="EMBL" id="PAS94504.1"/>
    </source>
</evidence>
<dbReference type="Gene3D" id="1.10.530.10">
    <property type="match status" value="1"/>
</dbReference>
<dbReference type="OrthoDB" id="289937at2"/>
<dbReference type="NCBIfam" id="TIGR02541">
    <property type="entry name" value="flagell_FlgJ"/>
    <property type="match status" value="1"/>
</dbReference>
<organism evidence="4 5">
    <name type="scientific">Candidatus Dactylopiibacterium carminicum</name>
    <dbReference type="NCBI Taxonomy" id="857335"/>
    <lineage>
        <taxon>Bacteria</taxon>
        <taxon>Pseudomonadati</taxon>
        <taxon>Pseudomonadota</taxon>
        <taxon>Betaproteobacteria</taxon>
        <taxon>Rhodocyclales</taxon>
        <taxon>Rhodocyclaceae</taxon>
        <taxon>Candidatus Dactylopiibacterium</taxon>
    </lineage>
</organism>
<dbReference type="InterPro" id="IPR051056">
    <property type="entry name" value="Glycosyl_Hydrolase_73"/>
</dbReference>
<dbReference type="Pfam" id="PF01832">
    <property type="entry name" value="Glucosaminidase"/>
    <property type="match status" value="1"/>
</dbReference>
<sequence length="204" mass="21828">MRELNADIQRYIERGDGSSPAASSLNAEARAWLARVQGGTEASALGEEGELSATQRSFVDSIAPLARDAAQRLGVAPEIVVAQAALETGWGTRPIRRADGSDSNNLFSIKAGSSWRGDSTEIMTTEFDGTGMVSQRDSFRAYTDPAAAFEDFTRLISSSPRYREALNAGGDVRAYAQALQRGGYATDPDYVGKLARITAQIQGD</sequence>
<dbReference type="PANTHER" id="PTHR33308:SF9">
    <property type="entry name" value="PEPTIDOGLYCAN HYDROLASE FLGJ"/>
    <property type="match status" value="1"/>
</dbReference>
<dbReference type="EMBL" id="NMRN01000007">
    <property type="protein sequence ID" value="PAS94504.1"/>
    <property type="molecule type" value="Genomic_DNA"/>
</dbReference>
<keyword evidence="6" id="KW-1185">Reference proteome</keyword>
<dbReference type="InterPro" id="IPR002901">
    <property type="entry name" value="MGlyc_endo_b_GlcNAc-like_dom"/>
</dbReference>
<keyword evidence="4" id="KW-0282">Flagellum</keyword>
<evidence type="ECO:0000313" key="3">
    <source>
        <dbReference type="EMBL" id="KAF7600001.1"/>
    </source>
</evidence>
<name>A0A272EWL7_9RHOO</name>
<dbReference type="PANTHER" id="PTHR33308">
    <property type="entry name" value="PEPTIDOGLYCAN HYDROLASE FLGJ"/>
    <property type="match status" value="1"/>
</dbReference>
<reference evidence="4 5" key="2">
    <citation type="submission" date="2017-07" db="EMBL/GenBank/DDBJ databases">
        <title>Candidatus Dactylopiibacterium carminicum, a nitrogen-fixing symbiont of the cochineal insect Dactylopius coccus and Dactylopius opuntiae (Hemiptera: Coccoidea: Dactylopiidae).</title>
        <authorList>
            <person name="Vera A."/>
        </authorList>
    </citation>
    <scope>NUCLEOTIDE SEQUENCE [LARGE SCALE GENOMIC DNA]</scope>
    <source>
        <strain evidence="4 5">NFDCM</strain>
    </source>
</reference>
<accession>A0A272EWL7</accession>
<feature type="domain" description="Mannosyl-glycoprotein endo-beta-N-acetylglucosamidase-like" evidence="2">
    <location>
        <begin position="47"/>
        <end position="202"/>
    </location>
</feature>
<dbReference type="EMBL" id="MDUX01000011">
    <property type="protein sequence ID" value="KAF7600001.1"/>
    <property type="molecule type" value="Genomic_DNA"/>
</dbReference>
<keyword evidence="4" id="KW-0969">Cilium</keyword>
<dbReference type="GO" id="GO:0016798">
    <property type="term" value="F:hydrolase activity, acting on glycosyl bonds"/>
    <property type="evidence" value="ECO:0007669"/>
    <property type="project" value="InterPro"/>
</dbReference>
<dbReference type="SMART" id="SM00047">
    <property type="entry name" value="LYZ2"/>
    <property type="match status" value="1"/>
</dbReference>